<evidence type="ECO:0000313" key="3">
    <source>
        <dbReference type="Proteomes" id="UP001168579"/>
    </source>
</evidence>
<reference evidence="2" key="1">
    <citation type="journal article" date="2014" name="Int. J. Syst. Evol. Microbiol.">
        <title>Complete genome of a new Firmicutes species belonging to the dominant human colonic microbiota ('Ruminococcus bicirculans') reveals two chromosomes and a selective capacity to utilize plant glucans.</title>
        <authorList>
            <consortium name="NISC Comparative Sequencing Program"/>
            <person name="Wegmann U."/>
            <person name="Louis P."/>
            <person name="Goesmann A."/>
            <person name="Henrissat B."/>
            <person name="Duncan S.H."/>
            <person name="Flint H.J."/>
        </authorList>
    </citation>
    <scope>NUCLEOTIDE SEQUENCE</scope>
    <source>
        <strain evidence="2">CECT 8869</strain>
    </source>
</reference>
<feature type="domain" description="Glycosyl transferase family 1" evidence="1">
    <location>
        <begin position="199"/>
        <end position="350"/>
    </location>
</feature>
<reference evidence="2" key="2">
    <citation type="submission" date="2023-06" db="EMBL/GenBank/DDBJ databases">
        <authorList>
            <person name="Lucena T."/>
            <person name="Sun Q."/>
        </authorList>
    </citation>
    <scope>NUCLEOTIDE SEQUENCE</scope>
    <source>
        <strain evidence="2">CECT 8869</strain>
    </source>
</reference>
<dbReference type="PANTHER" id="PTHR45947">
    <property type="entry name" value="SULFOQUINOVOSYL TRANSFERASE SQD2"/>
    <property type="match status" value="1"/>
</dbReference>
<gene>
    <name evidence="2" type="ORF">Q2T41_16775</name>
</gene>
<dbReference type="InterPro" id="IPR050194">
    <property type="entry name" value="Glycosyltransferase_grp1"/>
</dbReference>
<dbReference type="InterPro" id="IPR001296">
    <property type="entry name" value="Glyco_trans_1"/>
</dbReference>
<evidence type="ECO:0000259" key="1">
    <source>
        <dbReference type="Pfam" id="PF00534"/>
    </source>
</evidence>
<dbReference type="RefSeq" id="WP_304437018.1">
    <property type="nucleotide sequence ID" value="NZ_JAUKUC010000001.1"/>
</dbReference>
<dbReference type="EC" id="2.4.-.-" evidence="2"/>
<organism evidence="2 3">
    <name type="scientific">Maribacter confluentis</name>
    <dbReference type="NCBI Taxonomy" id="1656093"/>
    <lineage>
        <taxon>Bacteria</taxon>
        <taxon>Pseudomonadati</taxon>
        <taxon>Bacteroidota</taxon>
        <taxon>Flavobacteriia</taxon>
        <taxon>Flavobacteriales</taxon>
        <taxon>Flavobacteriaceae</taxon>
        <taxon>Maribacter</taxon>
    </lineage>
</organism>
<dbReference type="GO" id="GO:0016757">
    <property type="term" value="F:glycosyltransferase activity"/>
    <property type="evidence" value="ECO:0007669"/>
    <property type="project" value="UniProtKB-KW"/>
</dbReference>
<dbReference type="EMBL" id="JAUKUC010000001">
    <property type="protein sequence ID" value="MDO1514310.1"/>
    <property type="molecule type" value="Genomic_DNA"/>
</dbReference>
<dbReference type="Proteomes" id="UP001168579">
    <property type="component" value="Unassembled WGS sequence"/>
</dbReference>
<dbReference type="SUPFAM" id="SSF53756">
    <property type="entry name" value="UDP-Glycosyltransferase/glycogen phosphorylase"/>
    <property type="match status" value="1"/>
</dbReference>
<dbReference type="PANTHER" id="PTHR45947:SF3">
    <property type="entry name" value="SULFOQUINOVOSYL TRANSFERASE SQD2"/>
    <property type="match status" value="1"/>
</dbReference>
<keyword evidence="2" id="KW-0328">Glycosyltransferase</keyword>
<accession>A0ABT8RTR3</accession>
<comment type="caution">
    <text evidence="2">The sequence shown here is derived from an EMBL/GenBank/DDBJ whole genome shotgun (WGS) entry which is preliminary data.</text>
</comment>
<name>A0ABT8RTR3_9FLAO</name>
<keyword evidence="3" id="KW-1185">Reference proteome</keyword>
<dbReference type="Gene3D" id="3.40.50.2000">
    <property type="entry name" value="Glycogen Phosphorylase B"/>
    <property type="match status" value="2"/>
</dbReference>
<keyword evidence="2" id="KW-0808">Transferase</keyword>
<evidence type="ECO:0000313" key="2">
    <source>
        <dbReference type="EMBL" id="MDO1514310.1"/>
    </source>
</evidence>
<sequence>MNLKPTIHFINNIAPHYMEPMIYQLLKSEEFNLFFSCGENQNLGIKTVDFSTEKYKPYKNHIDVNIKNIWIKSKYLVWQKGVISKCMLKKKPDLIVLLGEFLIISNWIGAIICRLRGIPVAFRGHGLYGNEGTIKRFIRVLFYKLANSQLVYERRSKGLLINNGLKPSTIHVLFNSLTYDYHKSQREQLKNLSKEEVFPFFKSTKIPTLVFTGRLTKIKRLDTLLTTVKRLQQEIELNLLIIGDGTEREDLENLAQNILKDGTYHFYGSCYDENIMGRLLSKSDLCVSPGNVGLTAIHSLSYGTPVCTHMNYANQMPEAEAIENGMNGCLFEENNLDDMYLQIKTWLIKHPLKTDEIAINCYKIIDEYYNPYFQEKVFLKLAQQNAPIV</sequence>
<proteinExistence type="predicted"/>
<dbReference type="Pfam" id="PF00534">
    <property type="entry name" value="Glycos_transf_1"/>
    <property type="match status" value="1"/>
</dbReference>
<protein>
    <submittedName>
        <fullName evidence="2">Glycosyltransferase</fullName>
        <ecNumber evidence="2">2.4.-.-</ecNumber>
    </submittedName>
</protein>